<accession>A0AAD4UK46</accession>
<gene>
    <name evidence="1" type="ORF">MG293_000093</name>
</gene>
<protein>
    <submittedName>
        <fullName evidence="1">Uncharacterized protein</fullName>
    </submittedName>
</protein>
<dbReference type="EMBL" id="JAKZEL010000001">
    <property type="protein sequence ID" value="KAI4547763.1"/>
    <property type="molecule type" value="Genomic_DNA"/>
</dbReference>
<comment type="caution">
    <text evidence="1">The sequence shown here is derived from an EMBL/GenBank/DDBJ whole genome shotgun (WGS) entry which is preliminary data.</text>
</comment>
<organism evidence="1 2">
    <name type="scientific">Ovis ammon polii</name>
    <dbReference type="NCBI Taxonomy" id="230172"/>
    <lineage>
        <taxon>Eukaryota</taxon>
        <taxon>Metazoa</taxon>
        <taxon>Chordata</taxon>
        <taxon>Craniata</taxon>
        <taxon>Vertebrata</taxon>
        <taxon>Euteleostomi</taxon>
        <taxon>Mammalia</taxon>
        <taxon>Eutheria</taxon>
        <taxon>Laurasiatheria</taxon>
        <taxon>Artiodactyla</taxon>
        <taxon>Ruminantia</taxon>
        <taxon>Pecora</taxon>
        <taxon>Bovidae</taxon>
        <taxon>Caprinae</taxon>
        <taxon>Ovis</taxon>
    </lineage>
</organism>
<reference evidence="1" key="1">
    <citation type="submission" date="2022-03" db="EMBL/GenBank/DDBJ databases">
        <title>Genomic analyses of argali, domestic sheep and their hybrids provide insights into chromosomal evolution, heterosis and genetic basis of agronomic traits.</title>
        <authorList>
            <person name="Li M."/>
        </authorList>
    </citation>
    <scope>NUCLEOTIDE SEQUENCE</scope>
    <source>
        <strain evidence="1">CAU-MHL-2022a</strain>
        <tissue evidence="1">Skin</tissue>
    </source>
</reference>
<proteinExistence type="predicted"/>
<evidence type="ECO:0000313" key="1">
    <source>
        <dbReference type="EMBL" id="KAI4547763.1"/>
    </source>
</evidence>
<dbReference type="Proteomes" id="UP001214576">
    <property type="component" value="Unassembled WGS sequence"/>
</dbReference>
<dbReference type="AlphaFoldDB" id="A0AAD4UK46"/>
<keyword evidence="2" id="KW-1185">Reference proteome</keyword>
<sequence length="201" mass="23576">MKEEIDSRKLWGEEWSGFGNWIGKVGRRRQQKKILKSLHLWMNGECGKEFSLKDRCPEPRIVFTEDAEELGFQRVECCVRHTSDQKQCRGIKRLKYLPPMQETWVRSLGREDPLEKEMVTHSSILAWKIPWMEKPANLFFETLTTLLCVLYGYFQTTLAEFNGRDSDRLIYKTYFLILGRKFRDSYSAASVASVMSDCVTP</sequence>
<name>A0AAD4UK46_OVIAM</name>
<evidence type="ECO:0000313" key="2">
    <source>
        <dbReference type="Proteomes" id="UP001214576"/>
    </source>
</evidence>